<comment type="caution">
    <text evidence="11">The sequence shown here is derived from an EMBL/GenBank/DDBJ whole genome shotgun (WGS) entry which is preliminary data.</text>
</comment>
<evidence type="ECO:0000256" key="7">
    <source>
        <dbReference type="ARBA" id="ARBA00023136"/>
    </source>
</evidence>
<keyword evidence="3 8" id="KW-0812">Transmembrane</keyword>
<gene>
    <name evidence="11" type="ORF">DPD27_24980</name>
</gene>
<comment type="subcellular location">
    <subcellularLocation>
        <location evidence="1">Membrane</location>
    </subcellularLocation>
</comment>
<keyword evidence="5" id="KW-0067">ATP-binding</keyword>
<feature type="domain" description="TraG P-loop" evidence="10">
    <location>
        <begin position="742"/>
        <end position="808"/>
    </location>
</feature>
<dbReference type="GO" id="GO:0005524">
    <property type="term" value="F:ATP binding"/>
    <property type="evidence" value="ECO:0007669"/>
    <property type="project" value="UniProtKB-KW"/>
</dbReference>
<evidence type="ECO:0000256" key="5">
    <source>
        <dbReference type="ARBA" id="ARBA00022840"/>
    </source>
</evidence>
<dbReference type="InterPro" id="IPR018145">
    <property type="entry name" value="CagE_TrbE_VirB_cntrl_dom"/>
</dbReference>
<evidence type="ECO:0000256" key="8">
    <source>
        <dbReference type="SAM" id="Phobius"/>
    </source>
</evidence>
<dbReference type="InterPro" id="IPR007792">
    <property type="entry name" value="T4SS_VirB3/TrbD/AvhB"/>
</dbReference>
<accession>A0A5W1Z7M1</accession>
<dbReference type="AlphaFoldDB" id="A0A5W1Z7M1"/>
<dbReference type="PANTHER" id="PTHR30121">
    <property type="entry name" value="UNCHARACTERIZED PROTEIN YJGR-RELATED"/>
    <property type="match status" value="1"/>
</dbReference>
<evidence type="ECO:0000313" key="11">
    <source>
        <dbReference type="EMBL" id="EBW3121599.1"/>
    </source>
</evidence>
<evidence type="ECO:0000256" key="1">
    <source>
        <dbReference type="ARBA" id="ARBA00004370"/>
    </source>
</evidence>
<reference evidence="11" key="1">
    <citation type="submission" date="2018-06" db="EMBL/GenBank/DDBJ databases">
        <authorList>
            <person name="Ashton P.M."/>
            <person name="Dallman T."/>
            <person name="Nair S."/>
            <person name="De Pinna E."/>
            <person name="Peters T."/>
            <person name="Grant K."/>
        </authorList>
    </citation>
    <scope>NUCLEOTIDE SEQUENCE</scope>
    <source>
        <strain evidence="11">253904</strain>
    </source>
</reference>
<keyword evidence="7 8" id="KW-0472">Membrane</keyword>
<keyword evidence="4" id="KW-0547">Nucleotide-binding</keyword>
<feature type="transmembrane region" description="Helical" evidence="8">
    <location>
        <begin position="20"/>
        <end position="44"/>
    </location>
</feature>
<dbReference type="Gene3D" id="1.10.8.730">
    <property type="match status" value="1"/>
</dbReference>
<dbReference type="Pfam" id="PF05101">
    <property type="entry name" value="VirB3"/>
    <property type="match status" value="1"/>
</dbReference>
<dbReference type="InterPro" id="IPR027417">
    <property type="entry name" value="P-loop_NTPase"/>
</dbReference>
<dbReference type="GO" id="GO:0016020">
    <property type="term" value="C:membrane"/>
    <property type="evidence" value="ECO:0007669"/>
    <property type="project" value="UniProtKB-SubCell"/>
</dbReference>
<evidence type="ECO:0000256" key="2">
    <source>
        <dbReference type="ARBA" id="ARBA00006512"/>
    </source>
</evidence>
<feature type="domain" description="CagE TrbE VirB component of type IV transporter system central" evidence="9">
    <location>
        <begin position="269"/>
        <end position="469"/>
    </location>
</feature>
<protein>
    <submittedName>
        <fullName evidence="11">ATPase</fullName>
    </submittedName>
</protein>
<dbReference type="InterPro" id="IPR051162">
    <property type="entry name" value="T4SS_component"/>
</dbReference>
<organism evidence="11">
    <name type="scientific">Salmonella newport</name>
    <dbReference type="NCBI Taxonomy" id="108619"/>
    <lineage>
        <taxon>Bacteria</taxon>
        <taxon>Pseudomonadati</taxon>
        <taxon>Pseudomonadota</taxon>
        <taxon>Gammaproteobacteria</taxon>
        <taxon>Enterobacterales</taxon>
        <taxon>Enterobacteriaceae</taxon>
        <taxon>Salmonella</taxon>
    </lineage>
</organism>
<evidence type="ECO:0000259" key="9">
    <source>
        <dbReference type="Pfam" id="PF03135"/>
    </source>
</evidence>
<evidence type="ECO:0000256" key="4">
    <source>
        <dbReference type="ARBA" id="ARBA00022741"/>
    </source>
</evidence>
<dbReference type="InterPro" id="IPR043964">
    <property type="entry name" value="P-loop_TraG"/>
</dbReference>
<evidence type="ECO:0000256" key="3">
    <source>
        <dbReference type="ARBA" id="ARBA00022692"/>
    </source>
</evidence>
<proteinExistence type="inferred from homology"/>
<comment type="similarity">
    <text evidence="2">Belongs to the TrbE/VirB4 family.</text>
</comment>
<evidence type="ECO:0000259" key="10">
    <source>
        <dbReference type="Pfam" id="PF19044"/>
    </source>
</evidence>
<name>A0A5W1Z7M1_SALNE</name>
<dbReference type="Gene3D" id="3.40.50.300">
    <property type="entry name" value="P-loop containing nucleotide triphosphate hydrolases"/>
    <property type="match status" value="1"/>
</dbReference>
<dbReference type="Pfam" id="PF19044">
    <property type="entry name" value="P-loop_TraG"/>
    <property type="match status" value="1"/>
</dbReference>
<sequence>MASVFRALTRPPLLVGVPVAPALLSFFALFMSGLLVSKFIWILIPLVHVLMKRKANKDEQYFSLLYLWLKTRGNAAINRFYNVNTISCQNYDGVDVSEFIESMKLNQRMPLEKRIPYSTHVDDYIIKNRDSSLVATWLVDGEPFESQTHDALEMLTTHLNQSIVGFSGEPVTFYTHRIRHKYTDEFTSRSGNYYADEIAERYYKGIKKKPFFKTVIYVSLCFLPYTKEEKAERKTKGAAFREKTQKDAILRMNELRGTVESMLQHYRPERLGMYEDNGVVCSSQLSFYNYLITGQWQKVRVPRMPYYSLLGNLDIFLSTDTAQFSNQRFFRSLEIKGYSKYTGTGLLDVLQYLPVEYVLTQSFTSMSKNEALAAIKDKGKRLKGSGDDAKEEQGDLNVARSMVTSGDISMGYYHYSLIVYGDSPEQLIKDANTVQAALTDLGMIVTLSTLSLAAAFLAQLPGVYNLRPRLTMLNSQNFVDLNAFHSIQSGKRDQLPWGEAIAIARTNSHKPYYLSLHNSRIGSDDFNKKPPGNFKIIGTTGSGKTIMLTFIQDMLQKYGNPASFAPQTKIKRQTTVFFDKDRGAEMNIRALGGEYYRVLAGVETGWNPFRLEANKRNRRFVKQLMKILVTGRGEKLTARQELDLFRATDDVMDLPLELRTFGISRLLENLPEDTTVEAQENGLRLRLSQWKKGGDFGWIFDNEEDTFDISNVDNFGIDGTEFLDDPDTCGPITFYLLYRVTSLLDGRRLVIFFDEFWKWLGTEAFADFVYNMLKVIRKLNGVVGMATQSLDEALKNKVAKAIIELTATDFYLANPNADYKDYVEGAKVSPEHFEIIRNIDPESRQLLVVKNPVRKGDVKKFASLISLDLSGLGDYTKVMSGSEDNLEIFDSIYKPGMKPQEWLNKYLSQAL</sequence>
<evidence type="ECO:0000256" key="6">
    <source>
        <dbReference type="ARBA" id="ARBA00022989"/>
    </source>
</evidence>
<dbReference type="Pfam" id="PF03135">
    <property type="entry name" value="CagE_TrbE_VirB"/>
    <property type="match status" value="1"/>
</dbReference>
<dbReference type="EMBL" id="AAHHZF010000035">
    <property type="protein sequence ID" value="EBW3121599.1"/>
    <property type="molecule type" value="Genomic_DNA"/>
</dbReference>
<dbReference type="PANTHER" id="PTHR30121:SF12">
    <property type="entry name" value="TYPE IV SECRETION SYSTEM PROTEIN CAGE"/>
    <property type="match status" value="1"/>
</dbReference>
<dbReference type="SUPFAM" id="SSF52540">
    <property type="entry name" value="P-loop containing nucleoside triphosphate hydrolases"/>
    <property type="match status" value="1"/>
</dbReference>
<keyword evidence="6 8" id="KW-1133">Transmembrane helix</keyword>